<feature type="compositionally biased region" description="Low complexity" evidence="1">
    <location>
        <begin position="1"/>
        <end position="21"/>
    </location>
</feature>
<dbReference type="Proteomes" id="UP000559027">
    <property type="component" value="Unassembled WGS sequence"/>
</dbReference>
<keyword evidence="3" id="KW-1185">Reference proteome</keyword>
<name>A0A8H5LNM9_9AGAR</name>
<accession>A0A8H5LNM9</accession>
<reference evidence="2 3" key="1">
    <citation type="journal article" date="2020" name="ISME J.">
        <title>Uncovering the hidden diversity of litter-decomposition mechanisms in mushroom-forming fungi.</title>
        <authorList>
            <person name="Floudas D."/>
            <person name="Bentzer J."/>
            <person name="Ahren D."/>
            <person name="Johansson T."/>
            <person name="Persson P."/>
            <person name="Tunlid A."/>
        </authorList>
    </citation>
    <scope>NUCLEOTIDE SEQUENCE [LARGE SCALE GENOMIC DNA]</scope>
    <source>
        <strain evidence="2 3">CBS 146.42</strain>
    </source>
</reference>
<dbReference type="AlphaFoldDB" id="A0A8H5LNM9"/>
<gene>
    <name evidence="2" type="ORF">D9756_000845</name>
</gene>
<feature type="region of interest" description="Disordered" evidence="1">
    <location>
        <begin position="159"/>
        <end position="183"/>
    </location>
</feature>
<protein>
    <submittedName>
        <fullName evidence="2">Uncharacterized protein</fullName>
    </submittedName>
</protein>
<evidence type="ECO:0000256" key="1">
    <source>
        <dbReference type="SAM" id="MobiDB-lite"/>
    </source>
</evidence>
<feature type="region of interest" description="Disordered" evidence="1">
    <location>
        <begin position="1"/>
        <end position="52"/>
    </location>
</feature>
<dbReference type="OrthoDB" id="5597211at2759"/>
<sequence>MTLSSASRSLPLRLSRSFTTSPSCRNSQIPAEPQPPRRKGRIPRVNPKTQSLLPPEKMRALISLYHQSDEIITMENLNDHIDAAFQKPRQVLNSISQYGLDQLVKDQRSAPRMAPWNQDTVSQPGLQTPGTSWSSVMSSRERQIVDALCGVETHRKSGNTLPGYGTLMESMKRKRQQQGDRTL</sequence>
<dbReference type="EMBL" id="JAACJO010000001">
    <property type="protein sequence ID" value="KAF5363847.1"/>
    <property type="molecule type" value="Genomic_DNA"/>
</dbReference>
<proteinExistence type="predicted"/>
<evidence type="ECO:0000313" key="3">
    <source>
        <dbReference type="Proteomes" id="UP000559027"/>
    </source>
</evidence>
<feature type="compositionally biased region" description="Polar residues" evidence="1">
    <location>
        <begin position="117"/>
        <end position="137"/>
    </location>
</feature>
<feature type="region of interest" description="Disordered" evidence="1">
    <location>
        <begin position="115"/>
        <end position="137"/>
    </location>
</feature>
<organism evidence="2 3">
    <name type="scientific">Leucocoprinus leucothites</name>
    <dbReference type="NCBI Taxonomy" id="201217"/>
    <lineage>
        <taxon>Eukaryota</taxon>
        <taxon>Fungi</taxon>
        <taxon>Dikarya</taxon>
        <taxon>Basidiomycota</taxon>
        <taxon>Agaricomycotina</taxon>
        <taxon>Agaricomycetes</taxon>
        <taxon>Agaricomycetidae</taxon>
        <taxon>Agaricales</taxon>
        <taxon>Agaricineae</taxon>
        <taxon>Agaricaceae</taxon>
        <taxon>Leucocoprinus</taxon>
    </lineage>
</organism>
<comment type="caution">
    <text evidence="2">The sequence shown here is derived from an EMBL/GenBank/DDBJ whole genome shotgun (WGS) entry which is preliminary data.</text>
</comment>
<evidence type="ECO:0000313" key="2">
    <source>
        <dbReference type="EMBL" id="KAF5363847.1"/>
    </source>
</evidence>